<proteinExistence type="predicted"/>
<evidence type="ECO:0000313" key="6">
    <source>
        <dbReference type="EMBL" id="SJM88997.1"/>
    </source>
</evidence>
<dbReference type="PROSITE" id="PS00078">
    <property type="entry name" value="COX2"/>
    <property type="match status" value="1"/>
</dbReference>
<evidence type="ECO:0000256" key="2">
    <source>
        <dbReference type="ARBA" id="ARBA00022723"/>
    </source>
</evidence>
<accession>A0A1R4GY87</accession>
<dbReference type="AlphaFoldDB" id="A0A1R4GY87"/>
<keyword evidence="4" id="KW-0472">Membrane</keyword>
<dbReference type="InterPro" id="IPR002429">
    <property type="entry name" value="CcO_II-like_C"/>
</dbReference>
<dbReference type="PANTHER" id="PTHR42838">
    <property type="entry name" value="CYTOCHROME C OXIDASE SUBUNIT II"/>
    <property type="match status" value="1"/>
</dbReference>
<dbReference type="GO" id="GO:0004129">
    <property type="term" value="F:cytochrome-c oxidase activity"/>
    <property type="evidence" value="ECO:0007669"/>
    <property type="project" value="InterPro"/>
</dbReference>
<keyword evidence="7" id="KW-1185">Reference proteome</keyword>
<dbReference type="SUPFAM" id="SSF49503">
    <property type="entry name" value="Cupredoxins"/>
    <property type="match status" value="1"/>
</dbReference>
<dbReference type="PROSITE" id="PS50857">
    <property type="entry name" value="COX2_CUA"/>
    <property type="match status" value="1"/>
</dbReference>
<feature type="transmembrane region" description="Helical" evidence="4">
    <location>
        <begin position="40"/>
        <end position="61"/>
    </location>
</feature>
<dbReference type="Gene3D" id="2.60.40.420">
    <property type="entry name" value="Cupredoxins - blue copper proteins"/>
    <property type="match status" value="1"/>
</dbReference>
<dbReference type="GO" id="GO:0030313">
    <property type="term" value="C:cell envelope"/>
    <property type="evidence" value="ECO:0007669"/>
    <property type="project" value="UniProtKB-SubCell"/>
</dbReference>
<protein>
    <submittedName>
        <fullName evidence="6">Putative cytochrome c oxidase, subunit II (CbaB)</fullName>
        <ecNumber evidence="6">1.9.3.1</ecNumber>
    </submittedName>
</protein>
<sequence>MQIEAIIQKCHDSIGSCVDFIRDFCIQLRSIHLDHLEKKWISIALLVVALLVAIITIDAFFHGVNPPSKVETIDSAKLHLSKEFAESNLGVQLDANGDIVVRMVAGRYSFFPKHIAVPAETKITFRWVSMDVLHGVHIPMTNMSTMIVPGYVAEITTSFPKPGEYPVLCNEYCGLGHNHMWSNISVIAKEDWIASSSIAAAKKESNNE</sequence>
<name>A0A1R4GY87_9GAMM</name>
<dbReference type="GO" id="GO:0005507">
    <property type="term" value="F:copper ion binding"/>
    <property type="evidence" value="ECO:0007669"/>
    <property type="project" value="InterPro"/>
</dbReference>
<dbReference type="EC" id="1.9.3.1" evidence="6"/>
<gene>
    <name evidence="6" type="ORF">CRENPOLYSF2_100015</name>
</gene>
<dbReference type="Proteomes" id="UP000195442">
    <property type="component" value="Unassembled WGS sequence"/>
</dbReference>
<evidence type="ECO:0000256" key="4">
    <source>
        <dbReference type="SAM" id="Phobius"/>
    </source>
</evidence>
<keyword evidence="2" id="KW-0479">Metal-binding</keyword>
<keyword evidence="3" id="KW-0186">Copper</keyword>
<evidence type="ECO:0000259" key="5">
    <source>
        <dbReference type="PROSITE" id="PS50857"/>
    </source>
</evidence>
<organism evidence="6 7">
    <name type="scientific">Crenothrix polyspora</name>
    <dbReference type="NCBI Taxonomy" id="360316"/>
    <lineage>
        <taxon>Bacteria</taxon>
        <taxon>Pseudomonadati</taxon>
        <taxon>Pseudomonadota</taxon>
        <taxon>Gammaproteobacteria</taxon>
        <taxon>Methylococcales</taxon>
        <taxon>Crenotrichaceae</taxon>
        <taxon>Crenothrix</taxon>
    </lineage>
</organism>
<feature type="domain" description="Cytochrome oxidase subunit II copper A binding" evidence="5">
    <location>
        <begin position="96"/>
        <end position="198"/>
    </location>
</feature>
<dbReference type="OrthoDB" id="9773456at2"/>
<dbReference type="Pfam" id="PF00116">
    <property type="entry name" value="COX2"/>
    <property type="match status" value="1"/>
</dbReference>
<dbReference type="GO" id="GO:0016491">
    <property type="term" value="F:oxidoreductase activity"/>
    <property type="evidence" value="ECO:0007669"/>
    <property type="project" value="UniProtKB-KW"/>
</dbReference>
<dbReference type="InterPro" id="IPR001505">
    <property type="entry name" value="Copper_CuA"/>
</dbReference>
<keyword evidence="4" id="KW-1133">Transmembrane helix</keyword>
<keyword evidence="4" id="KW-0812">Transmembrane</keyword>
<dbReference type="GO" id="GO:0016020">
    <property type="term" value="C:membrane"/>
    <property type="evidence" value="ECO:0007669"/>
    <property type="project" value="InterPro"/>
</dbReference>
<evidence type="ECO:0000256" key="3">
    <source>
        <dbReference type="ARBA" id="ARBA00023008"/>
    </source>
</evidence>
<dbReference type="EMBL" id="FUKJ01000002">
    <property type="protein sequence ID" value="SJM88997.1"/>
    <property type="molecule type" value="Genomic_DNA"/>
</dbReference>
<evidence type="ECO:0000313" key="7">
    <source>
        <dbReference type="Proteomes" id="UP000195442"/>
    </source>
</evidence>
<dbReference type="InterPro" id="IPR051403">
    <property type="entry name" value="NosZ/Cyto_c_oxidase_sub2"/>
</dbReference>
<dbReference type="PANTHER" id="PTHR42838:SF2">
    <property type="entry name" value="NITROUS-OXIDE REDUCTASE"/>
    <property type="match status" value="1"/>
</dbReference>
<reference evidence="7" key="1">
    <citation type="submission" date="2017-02" db="EMBL/GenBank/DDBJ databases">
        <authorList>
            <person name="Daims H."/>
        </authorList>
    </citation>
    <scope>NUCLEOTIDE SEQUENCE [LARGE SCALE GENOMIC DNA]</scope>
</reference>
<comment type="subcellular location">
    <subcellularLocation>
        <location evidence="1">Cell envelope</location>
    </subcellularLocation>
</comment>
<keyword evidence="6" id="KW-0560">Oxidoreductase</keyword>
<evidence type="ECO:0000256" key="1">
    <source>
        <dbReference type="ARBA" id="ARBA00004196"/>
    </source>
</evidence>
<dbReference type="InterPro" id="IPR008972">
    <property type="entry name" value="Cupredoxin"/>
</dbReference>